<dbReference type="InterPro" id="IPR001680">
    <property type="entry name" value="WD40_rpt"/>
</dbReference>
<dbReference type="AlphaFoldDB" id="M1V560"/>
<dbReference type="Gramene" id="CMI236CT">
    <property type="protein sequence ID" value="CMI236CT"/>
    <property type="gene ID" value="CMI236C"/>
</dbReference>
<keyword evidence="3" id="KW-0677">Repeat</keyword>
<dbReference type="InterPro" id="IPR036322">
    <property type="entry name" value="WD40_repeat_dom_sf"/>
</dbReference>
<dbReference type="GeneID" id="16993718"/>
<dbReference type="InterPro" id="IPR050505">
    <property type="entry name" value="WDR55/POC1"/>
</dbReference>
<name>M1V560_CYAM1</name>
<dbReference type="PANTHER" id="PTHR44019">
    <property type="entry name" value="WD REPEAT-CONTAINING PROTEIN 55"/>
    <property type="match status" value="1"/>
</dbReference>
<protein>
    <submittedName>
        <fullName evidence="5">Uncharacterized protein</fullName>
    </submittedName>
</protein>
<dbReference type="HOGENOM" id="CLU_846180_0_0_1"/>
<evidence type="ECO:0000313" key="6">
    <source>
        <dbReference type="Proteomes" id="UP000007014"/>
    </source>
</evidence>
<dbReference type="RefSeq" id="XP_005536391.1">
    <property type="nucleotide sequence ID" value="XM_005536334.1"/>
</dbReference>
<dbReference type="EMBL" id="AP006491">
    <property type="protein sequence ID" value="BAM80105.1"/>
    <property type="molecule type" value="Genomic_DNA"/>
</dbReference>
<dbReference type="InterPro" id="IPR015943">
    <property type="entry name" value="WD40/YVTN_repeat-like_dom_sf"/>
</dbReference>
<dbReference type="eggNOG" id="KOG2444">
    <property type="taxonomic scope" value="Eukaryota"/>
</dbReference>
<evidence type="ECO:0000256" key="2">
    <source>
        <dbReference type="ARBA" id="ARBA00022574"/>
    </source>
</evidence>
<evidence type="ECO:0000256" key="4">
    <source>
        <dbReference type="SAM" id="MobiDB-lite"/>
    </source>
</evidence>
<reference evidence="5 6" key="1">
    <citation type="journal article" date="2004" name="Nature">
        <title>Genome sequence of the ultrasmall unicellular red alga Cyanidioschyzon merolae 10D.</title>
        <authorList>
            <person name="Matsuzaki M."/>
            <person name="Misumi O."/>
            <person name="Shin-i T."/>
            <person name="Maruyama S."/>
            <person name="Takahara M."/>
            <person name="Miyagishima S."/>
            <person name="Mori T."/>
            <person name="Nishida K."/>
            <person name="Yagisawa F."/>
            <person name="Nishida K."/>
            <person name="Yoshida Y."/>
            <person name="Nishimura Y."/>
            <person name="Nakao S."/>
            <person name="Kobayashi T."/>
            <person name="Momoyama Y."/>
            <person name="Higashiyama T."/>
            <person name="Minoda A."/>
            <person name="Sano M."/>
            <person name="Nomoto H."/>
            <person name="Oishi K."/>
            <person name="Hayashi H."/>
            <person name="Ohta F."/>
            <person name="Nishizaka S."/>
            <person name="Haga S."/>
            <person name="Miura S."/>
            <person name="Morishita T."/>
            <person name="Kabeya Y."/>
            <person name="Terasawa K."/>
            <person name="Suzuki Y."/>
            <person name="Ishii Y."/>
            <person name="Asakawa S."/>
            <person name="Takano H."/>
            <person name="Ohta N."/>
            <person name="Kuroiwa H."/>
            <person name="Tanaka K."/>
            <person name="Shimizu N."/>
            <person name="Sugano S."/>
            <person name="Sato N."/>
            <person name="Nozaki H."/>
            <person name="Ogasawara N."/>
            <person name="Kohara Y."/>
            <person name="Kuroiwa T."/>
        </authorList>
    </citation>
    <scope>NUCLEOTIDE SEQUENCE [LARGE SCALE GENOMIC DNA]</scope>
    <source>
        <strain evidence="5 6">10D</strain>
    </source>
</reference>
<evidence type="ECO:0000313" key="5">
    <source>
        <dbReference type="EMBL" id="BAM80105.1"/>
    </source>
</evidence>
<reference evidence="5 6" key="2">
    <citation type="journal article" date="2007" name="BMC Biol.">
        <title>A 100%-complete sequence reveals unusually simple genomic features in the hot-spring red alga Cyanidioschyzon merolae.</title>
        <authorList>
            <person name="Nozaki H."/>
            <person name="Takano H."/>
            <person name="Misumi O."/>
            <person name="Terasawa K."/>
            <person name="Matsuzaki M."/>
            <person name="Maruyama S."/>
            <person name="Nishida K."/>
            <person name="Yagisawa F."/>
            <person name="Yoshida Y."/>
            <person name="Fujiwara T."/>
            <person name="Takio S."/>
            <person name="Tamura K."/>
            <person name="Chung S.J."/>
            <person name="Nakamura S."/>
            <person name="Kuroiwa H."/>
            <person name="Tanaka K."/>
            <person name="Sato N."/>
            <person name="Kuroiwa T."/>
        </authorList>
    </citation>
    <scope>NUCLEOTIDE SEQUENCE [LARGE SCALE GENOMIC DNA]</scope>
    <source>
        <strain evidence="5 6">10D</strain>
    </source>
</reference>
<dbReference type="STRING" id="280699.M1V560"/>
<dbReference type="SUPFAM" id="SSF50978">
    <property type="entry name" value="WD40 repeat-like"/>
    <property type="match status" value="1"/>
</dbReference>
<proteinExistence type="inferred from homology"/>
<gene>
    <name evidence="5" type="ORF">CYME_CMI236C</name>
</gene>
<dbReference type="KEGG" id="cme:CYME_CMI236C"/>
<dbReference type="PANTHER" id="PTHR44019:SF20">
    <property type="entry name" value="WD REPEAT-CONTAINING PROTEIN 55"/>
    <property type="match status" value="1"/>
</dbReference>
<organism evidence="5 6">
    <name type="scientific">Cyanidioschyzon merolae (strain NIES-3377 / 10D)</name>
    <name type="common">Unicellular red alga</name>
    <dbReference type="NCBI Taxonomy" id="280699"/>
    <lineage>
        <taxon>Eukaryota</taxon>
        <taxon>Rhodophyta</taxon>
        <taxon>Bangiophyceae</taxon>
        <taxon>Cyanidiales</taxon>
        <taxon>Cyanidiaceae</taxon>
        <taxon>Cyanidioschyzon</taxon>
    </lineage>
</organism>
<feature type="compositionally biased region" description="Basic residues" evidence="4">
    <location>
        <begin position="386"/>
        <end position="395"/>
    </location>
</feature>
<dbReference type="Gene3D" id="2.130.10.10">
    <property type="entry name" value="YVTN repeat-like/Quinoprotein amine dehydrogenase"/>
    <property type="match status" value="2"/>
</dbReference>
<keyword evidence="2" id="KW-0853">WD repeat</keyword>
<comment type="similarity">
    <text evidence="1">Belongs to the WD repeat WDR55 family.</text>
</comment>
<dbReference type="SMART" id="SM00320">
    <property type="entry name" value="WD40"/>
    <property type="match status" value="4"/>
</dbReference>
<feature type="region of interest" description="Disordered" evidence="4">
    <location>
        <begin position="367"/>
        <end position="408"/>
    </location>
</feature>
<evidence type="ECO:0000256" key="1">
    <source>
        <dbReference type="ARBA" id="ARBA00007625"/>
    </source>
</evidence>
<sequence>MTAAVSPLAGDGGFKDLECDEPCTAICFTGEDSVLLAGLVDGSVCTWRTSSENLLWKGAFQEQTHASVRVVVGGPRRRLAALGFSDGALALVDVEACCYPWNMRLPRRRARDSVTAAAFLSHDGSGAADDAQVLVCGTDHGRLHFIDVRLSESSNPVVSVHKQEDYISDICTAGFEQPREGTACCLLSASGDGTLAIYDCRMGSEGQRVVRRALSTASNDELLTVAMFDNCRQVVCGTQRGFVDVIQWGKWDQLAYRLRIHPTTVNTVVSLDARLALTGADDGVIRVVPVVPQPTAEVLGENFEGMPVEALALNASRERLASCGHSDVIRVWHIAKHLNTVARDGCAHSRGHPMACECRGSDSECSGSISSPEDHGASARIEAPRVSKKRRRKHEHVPSSDAFFGDLL</sequence>
<feature type="compositionally biased region" description="Basic and acidic residues" evidence="4">
    <location>
        <begin position="372"/>
        <end position="385"/>
    </location>
</feature>
<evidence type="ECO:0000256" key="3">
    <source>
        <dbReference type="ARBA" id="ARBA00022737"/>
    </source>
</evidence>
<keyword evidence="6" id="KW-1185">Reference proteome</keyword>
<accession>M1V560</accession>
<dbReference type="Proteomes" id="UP000007014">
    <property type="component" value="Chromosome 9"/>
</dbReference>
<dbReference type="OrthoDB" id="2288928at2759"/>
<dbReference type="OMA" id="GIIKHWD"/>